<gene>
    <name evidence="4" type="ORF">SK803_24020</name>
</gene>
<proteinExistence type="predicted"/>
<name>A0ABU4T5P6_9PSEU</name>
<evidence type="ECO:0000256" key="2">
    <source>
        <dbReference type="ARBA" id="ARBA00023315"/>
    </source>
</evidence>
<protein>
    <submittedName>
        <fullName evidence="4">GNAT family N-acetyltransferase</fullName>
        <ecNumber evidence="4">2.3.1.-</ecNumber>
    </submittedName>
</protein>
<dbReference type="InterPro" id="IPR050832">
    <property type="entry name" value="Bact_Acetyltransf"/>
</dbReference>
<dbReference type="GO" id="GO:0016746">
    <property type="term" value="F:acyltransferase activity"/>
    <property type="evidence" value="ECO:0007669"/>
    <property type="project" value="UniProtKB-KW"/>
</dbReference>
<dbReference type="PANTHER" id="PTHR43877:SF2">
    <property type="entry name" value="AMINOALKYLPHOSPHONATE N-ACETYLTRANSFERASE-RELATED"/>
    <property type="match status" value="1"/>
</dbReference>
<dbReference type="RefSeq" id="WP_319968327.1">
    <property type="nucleotide sequence ID" value="NZ_JAXAVW010000020.1"/>
</dbReference>
<dbReference type="PROSITE" id="PS51186">
    <property type="entry name" value="GNAT"/>
    <property type="match status" value="1"/>
</dbReference>
<dbReference type="PANTHER" id="PTHR43877">
    <property type="entry name" value="AMINOALKYLPHOSPHONATE N-ACETYLTRANSFERASE-RELATED-RELATED"/>
    <property type="match status" value="1"/>
</dbReference>
<dbReference type="EMBL" id="JAXAVW010000020">
    <property type="protein sequence ID" value="MDX8033297.1"/>
    <property type="molecule type" value="Genomic_DNA"/>
</dbReference>
<dbReference type="EC" id="2.3.1.-" evidence="4"/>
<dbReference type="InterPro" id="IPR000182">
    <property type="entry name" value="GNAT_dom"/>
</dbReference>
<keyword evidence="5" id="KW-1185">Reference proteome</keyword>
<sequence>MTTEHTIAELDDADTALAYDAIRALRPHLTSVDQYVDVVRAQRKEGYRIVASFDASGQVVAAAGFRHMTNLYAGSHIYIDDMTTLPSARKQGHAGALLKWVDEEARRLGCTSVQLDSATHRHDAHRLYLNSGYVIPAFHFSRSL</sequence>
<evidence type="ECO:0000313" key="4">
    <source>
        <dbReference type="EMBL" id="MDX8033297.1"/>
    </source>
</evidence>
<comment type="caution">
    <text evidence="4">The sequence shown here is derived from an EMBL/GenBank/DDBJ whole genome shotgun (WGS) entry which is preliminary data.</text>
</comment>
<reference evidence="4 5" key="2">
    <citation type="submission" date="2023-11" db="EMBL/GenBank/DDBJ databases">
        <authorList>
            <person name="Lara A.C."/>
            <person name="Chronakova A."/>
        </authorList>
    </citation>
    <scope>NUCLEOTIDE SEQUENCE [LARGE SCALE GENOMIC DNA]</scope>
    <source>
        <strain evidence="4 5">BCCO 10_0856</strain>
    </source>
</reference>
<dbReference type="CDD" id="cd04301">
    <property type="entry name" value="NAT_SF"/>
    <property type="match status" value="1"/>
</dbReference>
<keyword evidence="1 4" id="KW-0808">Transferase</keyword>
<organism evidence="4 5">
    <name type="scientific">Lentzea miocenica</name>
    <dbReference type="NCBI Taxonomy" id="3095431"/>
    <lineage>
        <taxon>Bacteria</taxon>
        <taxon>Bacillati</taxon>
        <taxon>Actinomycetota</taxon>
        <taxon>Actinomycetes</taxon>
        <taxon>Pseudonocardiales</taxon>
        <taxon>Pseudonocardiaceae</taxon>
        <taxon>Lentzea</taxon>
    </lineage>
</organism>
<dbReference type="Pfam" id="PF00583">
    <property type="entry name" value="Acetyltransf_1"/>
    <property type="match status" value="1"/>
</dbReference>
<dbReference type="Gene3D" id="3.40.630.30">
    <property type="match status" value="1"/>
</dbReference>
<dbReference type="SUPFAM" id="SSF55729">
    <property type="entry name" value="Acyl-CoA N-acyltransferases (Nat)"/>
    <property type="match status" value="1"/>
</dbReference>
<keyword evidence="2 4" id="KW-0012">Acyltransferase</keyword>
<evidence type="ECO:0000256" key="1">
    <source>
        <dbReference type="ARBA" id="ARBA00022679"/>
    </source>
</evidence>
<reference evidence="4 5" key="1">
    <citation type="submission" date="2023-11" db="EMBL/GenBank/DDBJ databases">
        <title>Lentzea sokolovensis, sp. nov., Lentzea kristufkii, sp. nov., and Lentzea miocenensis, sp. nov., rare actinobacteria from Sokolov Coal Basin, Miocene lacustrine sediment, Czech Republic.</title>
        <authorList>
            <person name="Lara A."/>
            <person name="Kotroba L."/>
            <person name="Nouioui I."/>
            <person name="Neumann-Schaal M."/>
            <person name="Mast Y."/>
            <person name="Chronakova A."/>
        </authorList>
    </citation>
    <scope>NUCLEOTIDE SEQUENCE [LARGE SCALE GENOMIC DNA]</scope>
    <source>
        <strain evidence="4 5">BCCO 10_0856</strain>
    </source>
</reference>
<dbReference type="InterPro" id="IPR016181">
    <property type="entry name" value="Acyl_CoA_acyltransferase"/>
</dbReference>
<evidence type="ECO:0000313" key="5">
    <source>
        <dbReference type="Proteomes" id="UP001285521"/>
    </source>
</evidence>
<accession>A0ABU4T5P6</accession>
<evidence type="ECO:0000259" key="3">
    <source>
        <dbReference type="PROSITE" id="PS51186"/>
    </source>
</evidence>
<dbReference type="Proteomes" id="UP001285521">
    <property type="component" value="Unassembled WGS sequence"/>
</dbReference>
<feature type="domain" description="N-acetyltransferase" evidence="3">
    <location>
        <begin position="5"/>
        <end position="144"/>
    </location>
</feature>